<comment type="caution">
    <text evidence="1">The sequence shown here is derived from an EMBL/GenBank/DDBJ whole genome shotgun (WGS) entry which is preliminary data.</text>
</comment>
<sequence length="233" mass="25260">MKFNYSLITLSLLQWTLAQKCYFPSGKQAPDKYKPCSSSNTTYSICCSSDQDDQCLKNGLCSWSDHYDYRAACTDEDWSGCQEICPEQKNGTWVQVKECASNEYCCNVDSKKDCCKNGTERFSLKSPQVTSSTSPTTGSSASSTPVGAIAGGVVGGVAAVVMLLGLGWWFLRRKRQMAGTVDAHDKDEGNETPPKTSPGIESSILEADAGPETVLVESDARQIQPTVLHELPA</sequence>
<organism evidence="1 2">
    <name type="scientific">Fusarium decemcellulare</name>
    <dbReference type="NCBI Taxonomy" id="57161"/>
    <lineage>
        <taxon>Eukaryota</taxon>
        <taxon>Fungi</taxon>
        <taxon>Dikarya</taxon>
        <taxon>Ascomycota</taxon>
        <taxon>Pezizomycotina</taxon>
        <taxon>Sordariomycetes</taxon>
        <taxon>Hypocreomycetidae</taxon>
        <taxon>Hypocreales</taxon>
        <taxon>Nectriaceae</taxon>
        <taxon>Fusarium</taxon>
        <taxon>Fusarium decemcellulare species complex</taxon>
    </lineage>
</organism>
<keyword evidence="2" id="KW-1185">Reference proteome</keyword>
<proteinExistence type="predicted"/>
<name>A0ACC1S6A8_9HYPO</name>
<gene>
    <name evidence="1" type="ORF">NM208_g8199</name>
</gene>
<dbReference type="Proteomes" id="UP001148629">
    <property type="component" value="Unassembled WGS sequence"/>
</dbReference>
<protein>
    <submittedName>
        <fullName evidence="1">Uncharacterized protein</fullName>
    </submittedName>
</protein>
<reference evidence="1" key="1">
    <citation type="submission" date="2022-08" db="EMBL/GenBank/DDBJ databases">
        <title>Genome Sequence of Fusarium decemcellulare.</title>
        <authorList>
            <person name="Buettner E."/>
        </authorList>
    </citation>
    <scope>NUCLEOTIDE SEQUENCE</scope>
    <source>
        <strain evidence="1">Babe19</strain>
    </source>
</reference>
<evidence type="ECO:0000313" key="2">
    <source>
        <dbReference type="Proteomes" id="UP001148629"/>
    </source>
</evidence>
<accession>A0ACC1S6A8</accession>
<evidence type="ECO:0000313" key="1">
    <source>
        <dbReference type="EMBL" id="KAJ3532967.1"/>
    </source>
</evidence>
<dbReference type="EMBL" id="JANRMS010000910">
    <property type="protein sequence ID" value="KAJ3532967.1"/>
    <property type="molecule type" value="Genomic_DNA"/>
</dbReference>